<protein>
    <submittedName>
        <fullName evidence="1">Uncharacterized protein</fullName>
    </submittedName>
</protein>
<name>A0A1W1EA03_9ZZZZ</name>
<sequence length="38" mass="4227">MIPVGTTVILNIETNMKIDKTGYIAGVLQQMQYDKTTP</sequence>
<reference evidence="1" key="1">
    <citation type="submission" date="2016-10" db="EMBL/GenBank/DDBJ databases">
        <authorList>
            <person name="de Groot N.N."/>
        </authorList>
    </citation>
    <scope>NUCLEOTIDE SEQUENCE</scope>
</reference>
<gene>
    <name evidence="1" type="ORF">MNB_SV-4-47</name>
</gene>
<proteinExistence type="predicted"/>
<evidence type="ECO:0000313" key="1">
    <source>
        <dbReference type="EMBL" id="SFV90803.1"/>
    </source>
</evidence>
<dbReference type="EMBL" id="FPIB01000023">
    <property type="protein sequence ID" value="SFV90803.1"/>
    <property type="molecule type" value="Genomic_DNA"/>
</dbReference>
<accession>A0A1W1EA03</accession>
<dbReference type="AlphaFoldDB" id="A0A1W1EA03"/>
<organism evidence="1">
    <name type="scientific">hydrothermal vent metagenome</name>
    <dbReference type="NCBI Taxonomy" id="652676"/>
    <lineage>
        <taxon>unclassified sequences</taxon>
        <taxon>metagenomes</taxon>
        <taxon>ecological metagenomes</taxon>
    </lineage>
</organism>